<evidence type="ECO:0000256" key="1">
    <source>
        <dbReference type="SAM" id="MobiDB-lite"/>
    </source>
</evidence>
<reference evidence="4" key="1">
    <citation type="journal article" date="2021" name="BMC Genomics">
        <title>Chromosome-level genome assembly and manually-curated proteome of model necrotroph Parastagonospora nodorum Sn15 reveals a genome-wide trove of candidate effector homologs, and redundancy of virulence-related functions within an accessory chromosome.</title>
        <authorList>
            <person name="Bertazzoni S."/>
            <person name="Jones D.A.B."/>
            <person name="Phan H.T."/>
            <person name="Tan K.-C."/>
            <person name="Hane J.K."/>
        </authorList>
    </citation>
    <scope>NUCLEOTIDE SEQUENCE [LARGE SCALE GENOMIC DNA]</scope>
    <source>
        <strain evidence="4">SN15 / ATCC MYA-4574 / FGSC 10173)</strain>
    </source>
</reference>
<keyword evidence="2" id="KW-0472">Membrane</keyword>
<feature type="transmembrane region" description="Helical" evidence="2">
    <location>
        <begin position="301"/>
        <end position="323"/>
    </location>
</feature>
<evidence type="ECO:0000313" key="3">
    <source>
        <dbReference type="EMBL" id="QRD05107.1"/>
    </source>
</evidence>
<dbReference type="VEuPathDB" id="FungiDB:JI435_110270"/>
<dbReference type="PANTHER" id="PTHR47685">
    <property type="entry name" value="MAGNESIUM TRANSPORT PROTEIN CORA"/>
    <property type="match status" value="1"/>
</dbReference>
<keyword evidence="2" id="KW-0812">Transmembrane</keyword>
<dbReference type="AlphaFoldDB" id="A0A7U2I8F7"/>
<evidence type="ECO:0000256" key="2">
    <source>
        <dbReference type="SAM" id="Phobius"/>
    </source>
</evidence>
<dbReference type="InterPro" id="IPR050829">
    <property type="entry name" value="CorA_MIT"/>
</dbReference>
<feature type="compositionally biased region" description="Basic and acidic residues" evidence="1">
    <location>
        <begin position="415"/>
        <end position="427"/>
    </location>
</feature>
<proteinExistence type="predicted"/>
<dbReference type="EMBL" id="CP069040">
    <property type="protein sequence ID" value="QRD05107.1"/>
    <property type="molecule type" value="Genomic_DNA"/>
</dbReference>
<feature type="transmembrane region" description="Helical" evidence="2">
    <location>
        <begin position="243"/>
        <end position="263"/>
    </location>
</feature>
<feature type="region of interest" description="Disordered" evidence="1">
    <location>
        <begin position="378"/>
        <end position="427"/>
    </location>
</feature>
<dbReference type="Proteomes" id="UP000663193">
    <property type="component" value="Chromosome 18"/>
</dbReference>
<accession>A0A7U2I8F7</accession>
<protein>
    <submittedName>
        <fullName evidence="3">Uncharacterized protein</fullName>
    </submittedName>
</protein>
<organism evidence="3 4">
    <name type="scientific">Phaeosphaeria nodorum (strain SN15 / ATCC MYA-4574 / FGSC 10173)</name>
    <name type="common">Glume blotch fungus</name>
    <name type="synonym">Parastagonospora nodorum</name>
    <dbReference type="NCBI Taxonomy" id="321614"/>
    <lineage>
        <taxon>Eukaryota</taxon>
        <taxon>Fungi</taxon>
        <taxon>Dikarya</taxon>
        <taxon>Ascomycota</taxon>
        <taxon>Pezizomycotina</taxon>
        <taxon>Dothideomycetes</taxon>
        <taxon>Pleosporomycetidae</taxon>
        <taxon>Pleosporales</taxon>
        <taxon>Pleosporineae</taxon>
        <taxon>Phaeosphaeriaceae</taxon>
        <taxon>Parastagonospora</taxon>
    </lineage>
</organism>
<sequence>MSLEARNKDQIVSKEYLRTFGGDITDCPILMVPQIWLWRMDDVLLSAFSEITKLLDEHTVTDHGSLISDISINAQIGVLLAASVKIFGRDSQLEGKMFKPPLDMFEAALTSTLSAVHNYLEADRTKLKTKEQKTKELEFIHQISDVHCELDMIQSVLNQQKDVMDKFLADTKAARDAAENSPLDLWDIRAWKEVVQARQTLDQYTNRISKIHKDADRAEKAIDSFLNLQRTYANIEDTQNNMLVGLAALAFAIVTVIFTPLSFMTSLFALPVREILQHQKIIETPSSLPQAQSQAFEFKYIGGYIVGFATWIPTGILLGFLYLRWTGHFGRRHSQTEPKKDDAMETSDTDPKESDHQKTKPWISLQEGLRRRWNVLTRRKIRAQAPGEDTGTSTGVRDSDEDEASNVTPQASDVEGSKTRKKDTSIV</sequence>
<evidence type="ECO:0000313" key="4">
    <source>
        <dbReference type="Proteomes" id="UP000663193"/>
    </source>
</evidence>
<dbReference type="PANTHER" id="PTHR47685:SF1">
    <property type="entry name" value="MAGNESIUM TRANSPORT PROTEIN CORA"/>
    <property type="match status" value="1"/>
</dbReference>
<dbReference type="OrthoDB" id="341259at2759"/>
<feature type="region of interest" description="Disordered" evidence="1">
    <location>
        <begin position="332"/>
        <end position="363"/>
    </location>
</feature>
<feature type="compositionally biased region" description="Basic and acidic residues" evidence="1">
    <location>
        <begin position="334"/>
        <end position="358"/>
    </location>
</feature>
<keyword evidence="4" id="KW-1185">Reference proteome</keyword>
<gene>
    <name evidence="3" type="ORF">JI435_110270</name>
</gene>
<keyword evidence="2" id="KW-1133">Transmembrane helix</keyword>
<name>A0A7U2I8F7_PHANO</name>